<evidence type="ECO:0000256" key="1">
    <source>
        <dbReference type="ARBA" id="ARBA00006598"/>
    </source>
</evidence>
<keyword evidence="2" id="KW-0689">Ribosomal protein</keyword>
<dbReference type="PANTHER" id="PTHR36400:SF1">
    <property type="entry name" value="RIBOSOMAL PROTEIN L35"/>
    <property type="match status" value="1"/>
</dbReference>
<dbReference type="PROSITE" id="PS00936">
    <property type="entry name" value="RIBOSOMAL_L35"/>
    <property type="match status" value="1"/>
</dbReference>
<dbReference type="GO" id="GO:0003735">
    <property type="term" value="F:structural constituent of ribosome"/>
    <property type="evidence" value="ECO:0007669"/>
    <property type="project" value="InterPro"/>
</dbReference>
<dbReference type="Proteomes" id="UP000070544">
    <property type="component" value="Unassembled WGS sequence"/>
</dbReference>
<evidence type="ECO:0000256" key="3">
    <source>
        <dbReference type="ARBA" id="ARBA00023274"/>
    </source>
</evidence>
<name>A0A139AM81_GONPJ</name>
<protein>
    <recommendedName>
        <fullName evidence="6">50S ribosomal protein L35</fullName>
    </recommendedName>
</protein>
<dbReference type="InterPro" id="IPR037229">
    <property type="entry name" value="Ribosomal_bL35_sf"/>
</dbReference>
<evidence type="ECO:0000313" key="4">
    <source>
        <dbReference type="EMBL" id="KXS17877.1"/>
    </source>
</evidence>
<dbReference type="Pfam" id="PF01632">
    <property type="entry name" value="Ribosomal_L35p"/>
    <property type="match status" value="1"/>
</dbReference>
<comment type="similarity">
    <text evidence="1">Belongs to the bacterial ribosomal protein bL35 family.</text>
</comment>
<evidence type="ECO:0000313" key="5">
    <source>
        <dbReference type="Proteomes" id="UP000070544"/>
    </source>
</evidence>
<accession>A0A139AM81</accession>
<dbReference type="InterPro" id="IPR021137">
    <property type="entry name" value="Ribosomal_bL35-like"/>
</dbReference>
<dbReference type="EMBL" id="KQ965744">
    <property type="protein sequence ID" value="KXS17877.1"/>
    <property type="molecule type" value="Genomic_DNA"/>
</dbReference>
<dbReference type="GO" id="GO:0006412">
    <property type="term" value="P:translation"/>
    <property type="evidence" value="ECO:0007669"/>
    <property type="project" value="InterPro"/>
</dbReference>
<dbReference type="GO" id="GO:1990904">
    <property type="term" value="C:ribonucleoprotein complex"/>
    <property type="evidence" value="ECO:0007669"/>
    <property type="project" value="UniProtKB-KW"/>
</dbReference>
<dbReference type="InterPro" id="IPR018265">
    <property type="entry name" value="Ribosomal_bL35_CS"/>
</dbReference>
<dbReference type="Gene3D" id="4.10.410.60">
    <property type="match status" value="1"/>
</dbReference>
<dbReference type="AlphaFoldDB" id="A0A139AM81"/>
<dbReference type="OrthoDB" id="162638at2759"/>
<evidence type="ECO:0008006" key="6">
    <source>
        <dbReference type="Google" id="ProtNLM"/>
    </source>
</evidence>
<gene>
    <name evidence="4" type="ORF">M427DRAFT_133052</name>
</gene>
<keyword evidence="5" id="KW-1185">Reference proteome</keyword>
<dbReference type="SUPFAM" id="SSF143034">
    <property type="entry name" value="L35p-like"/>
    <property type="match status" value="1"/>
</dbReference>
<organism evidence="4 5">
    <name type="scientific">Gonapodya prolifera (strain JEL478)</name>
    <name type="common">Monoblepharis prolifera</name>
    <dbReference type="NCBI Taxonomy" id="1344416"/>
    <lineage>
        <taxon>Eukaryota</taxon>
        <taxon>Fungi</taxon>
        <taxon>Fungi incertae sedis</taxon>
        <taxon>Chytridiomycota</taxon>
        <taxon>Chytridiomycota incertae sedis</taxon>
        <taxon>Monoblepharidomycetes</taxon>
        <taxon>Monoblepharidales</taxon>
        <taxon>Gonapodyaceae</taxon>
        <taxon>Gonapodya</taxon>
    </lineage>
</organism>
<proteinExistence type="inferred from homology"/>
<sequence length="175" mass="19303">MTPFTAAISSARTSCVLHRGPLFAPVLSLARGASGAGGGSTHVQFGRAREGRSWQAQAQTRELATVARCGQGMDTGGVMGSNMVSRWQQQHLATSPQKSQSRGVAIFGKKYKLKTHSGAKKRFKPIANGQFKRWPSGGHHNKRKLRIKARRLKRKATLVSHAWQKKMLRRLMPYA</sequence>
<keyword evidence="3" id="KW-0687">Ribonucleoprotein</keyword>
<dbReference type="PANTHER" id="PTHR36400">
    <property type="entry name" value="RIBOSOMAL PROTEIN L35"/>
    <property type="match status" value="1"/>
</dbReference>
<reference evidence="4 5" key="1">
    <citation type="journal article" date="2015" name="Genome Biol. Evol.">
        <title>Phylogenomic analyses indicate that early fungi evolved digesting cell walls of algal ancestors of land plants.</title>
        <authorList>
            <person name="Chang Y."/>
            <person name="Wang S."/>
            <person name="Sekimoto S."/>
            <person name="Aerts A.L."/>
            <person name="Choi C."/>
            <person name="Clum A."/>
            <person name="LaButti K.M."/>
            <person name="Lindquist E.A."/>
            <person name="Yee Ngan C."/>
            <person name="Ohm R.A."/>
            <person name="Salamov A.A."/>
            <person name="Grigoriev I.V."/>
            <person name="Spatafora J.W."/>
            <person name="Berbee M.L."/>
        </authorList>
    </citation>
    <scope>NUCLEOTIDE SEQUENCE [LARGE SCALE GENOMIC DNA]</scope>
    <source>
        <strain evidence="4 5">JEL478</strain>
    </source>
</reference>
<dbReference type="GO" id="GO:0005840">
    <property type="term" value="C:ribosome"/>
    <property type="evidence" value="ECO:0007669"/>
    <property type="project" value="UniProtKB-KW"/>
</dbReference>
<evidence type="ECO:0000256" key="2">
    <source>
        <dbReference type="ARBA" id="ARBA00022980"/>
    </source>
</evidence>